<organism evidence="2 3">
    <name type="scientific">Thioflexithrix psekupsensis</name>
    <dbReference type="NCBI Taxonomy" id="1570016"/>
    <lineage>
        <taxon>Bacteria</taxon>
        <taxon>Pseudomonadati</taxon>
        <taxon>Pseudomonadota</taxon>
        <taxon>Gammaproteobacteria</taxon>
        <taxon>Thiotrichales</taxon>
        <taxon>Thioflexithrix</taxon>
    </lineage>
</organism>
<dbReference type="Pfam" id="PF02635">
    <property type="entry name" value="DsrE"/>
    <property type="match status" value="1"/>
</dbReference>
<sequence>MAFHMPSLADSTANPETNTATRTYDKQKVLYHINFDDPKQLNIAMRNIQNHINAVGQDNIEIKVIMHGAGINLLQQAKDNLDIQAQVVQLKSQNVAFKLCNNTLTLRQLDYGTDLFDVQPEDIVTSGVAELAYLQQQGYAYIKP</sequence>
<dbReference type="AlphaFoldDB" id="A0A251X5M7"/>
<feature type="region of interest" description="Disordered" evidence="1">
    <location>
        <begin position="1"/>
        <end position="21"/>
    </location>
</feature>
<dbReference type="InterPro" id="IPR003787">
    <property type="entry name" value="Sulphur_relay_DsrE/F-like"/>
</dbReference>
<dbReference type="PANTHER" id="PTHR37691">
    <property type="entry name" value="BLR3518 PROTEIN"/>
    <property type="match status" value="1"/>
</dbReference>
<dbReference type="InterPro" id="IPR027396">
    <property type="entry name" value="DsrEFH-like"/>
</dbReference>
<evidence type="ECO:0000313" key="3">
    <source>
        <dbReference type="Proteomes" id="UP000194798"/>
    </source>
</evidence>
<dbReference type="SUPFAM" id="SSF75169">
    <property type="entry name" value="DsrEFH-like"/>
    <property type="match status" value="1"/>
</dbReference>
<dbReference type="Gene3D" id="3.40.1260.10">
    <property type="entry name" value="DsrEFH-like"/>
    <property type="match status" value="1"/>
</dbReference>
<protein>
    <submittedName>
        <fullName evidence="2">Uncharacterized protein</fullName>
    </submittedName>
</protein>
<dbReference type="Proteomes" id="UP000194798">
    <property type="component" value="Unassembled WGS sequence"/>
</dbReference>
<comment type="caution">
    <text evidence="2">The sequence shown here is derived from an EMBL/GenBank/DDBJ whole genome shotgun (WGS) entry which is preliminary data.</text>
</comment>
<gene>
    <name evidence="2" type="ORF">TPSD3_15940</name>
</gene>
<keyword evidence="3" id="KW-1185">Reference proteome</keyword>
<evidence type="ECO:0000313" key="2">
    <source>
        <dbReference type="EMBL" id="OUD12696.1"/>
    </source>
</evidence>
<dbReference type="OrthoDB" id="14053at2"/>
<proteinExistence type="predicted"/>
<evidence type="ECO:0000256" key="1">
    <source>
        <dbReference type="SAM" id="MobiDB-lite"/>
    </source>
</evidence>
<reference evidence="2 3" key="1">
    <citation type="submission" date="2016-12" db="EMBL/GenBank/DDBJ databases">
        <title>Thioflexothrix psekupsii D3 genome sequencing and assembly.</title>
        <authorList>
            <person name="Fomenkov A."/>
            <person name="Vincze T."/>
            <person name="Grabovich M."/>
            <person name="Anton B.P."/>
            <person name="Dubinina G."/>
            <person name="Orlova M."/>
            <person name="Belousova E."/>
            <person name="Roberts R.J."/>
        </authorList>
    </citation>
    <scope>NUCLEOTIDE SEQUENCE [LARGE SCALE GENOMIC DNA]</scope>
    <source>
        <strain evidence="2">D3</strain>
    </source>
</reference>
<name>A0A251X5M7_9GAMM</name>
<accession>A0A251X5M7</accession>
<dbReference type="EMBL" id="MSLT01000023">
    <property type="protein sequence ID" value="OUD12696.1"/>
    <property type="molecule type" value="Genomic_DNA"/>
</dbReference>
<dbReference type="PANTHER" id="PTHR37691:SF1">
    <property type="entry name" value="BLR3518 PROTEIN"/>
    <property type="match status" value="1"/>
</dbReference>
<feature type="compositionally biased region" description="Polar residues" evidence="1">
    <location>
        <begin position="9"/>
        <end position="21"/>
    </location>
</feature>